<evidence type="ECO:0000313" key="6">
    <source>
        <dbReference type="EMBL" id="MFD1176635.1"/>
    </source>
</evidence>
<dbReference type="Pfam" id="PF00258">
    <property type="entry name" value="Flavodoxin_1"/>
    <property type="match status" value="1"/>
</dbReference>
<gene>
    <name evidence="6" type="ORF">ACFQ3W_10025</name>
</gene>
<dbReference type="PANTHER" id="PTHR43717:SF1">
    <property type="entry name" value="ANAEROBIC NITRIC OXIDE REDUCTASE FLAVORUBREDOXIN"/>
    <property type="match status" value="1"/>
</dbReference>
<organism evidence="6 7">
    <name type="scientific">Paenibacillus puldeungensis</name>
    <dbReference type="NCBI Taxonomy" id="696536"/>
    <lineage>
        <taxon>Bacteria</taxon>
        <taxon>Bacillati</taxon>
        <taxon>Bacillota</taxon>
        <taxon>Bacilli</taxon>
        <taxon>Bacillales</taxon>
        <taxon>Paenibacillaceae</taxon>
        <taxon>Paenibacillus</taxon>
    </lineage>
</organism>
<dbReference type="Gene3D" id="3.40.50.360">
    <property type="match status" value="1"/>
</dbReference>
<protein>
    <submittedName>
        <fullName evidence="6">FprA family A-type flavoprotein</fullName>
    </submittedName>
</protein>
<reference evidence="7" key="1">
    <citation type="journal article" date="2019" name="Int. J. Syst. Evol. Microbiol.">
        <title>The Global Catalogue of Microorganisms (GCM) 10K type strain sequencing project: providing services to taxonomists for standard genome sequencing and annotation.</title>
        <authorList>
            <consortium name="The Broad Institute Genomics Platform"/>
            <consortium name="The Broad Institute Genome Sequencing Center for Infectious Disease"/>
            <person name="Wu L."/>
            <person name="Ma J."/>
        </authorList>
    </citation>
    <scope>NUCLEOTIDE SEQUENCE [LARGE SCALE GENOMIC DNA]</scope>
    <source>
        <strain evidence="7">CCUG 59189</strain>
    </source>
</reference>
<dbReference type="RefSeq" id="WP_379319089.1">
    <property type="nucleotide sequence ID" value="NZ_JBHTLM010000006.1"/>
</dbReference>
<dbReference type="EMBL" id="JBHTLM010000006">
    <property type="protein sequence ID" value="MFD1176635.1"/>
    <property type="molecule type" value="Genomic_DNA"/>
</dbReference>
<keyword evidence="7" id="KW-1185">Reference proteome</keyword>
<dbReference type="InterPro" id="IPR045761">
    <property type="entry name" value="ODP_dom"/>
</dbReference>
<evidence type="ECO:0000256" key="4">
    <source>
        <dbReference type="ARBA" id="ARBA00048505"/>
    </source>
</evidence>
<dbReference type="InterPro" id="IPR036866">
    <property type="entry name" value="RibonucZ/Hydroxyglut_hydro"/>
</dbReference>
<dbReference type="Proteomes" id="UP001597262">
    <property type="component" value="Unassembled WGS sequence"/>
</dbReference>
<evidence type="ECO:0000256" key="2">
    <source>
        <dbReference type="ARBA" id="ARBA00034221"/>
    </source>
</evidence>
<comment type="function">
    <text evidence="3">Counteracts the endogenous Pycsar antiviral defense system. Phosphodiesterase that enables metal-dependent hydrolysis of host cyclic nucleotide Pycsar defense signals such as cCMP and cUMP.</text>
</comment>
<proteinExistence type="inferred from homology"/>
<dbReference type="SMART" id="SM00849">
    <property type="entry name" value="Lactamase_B"/>
    <property type="match status" value="1"/>
</dbReference>
<accession>A0ABW3RXI8</accession>
<dbReference type="CDD" id="cd07709">
    <property type="entry name" value="flavodiiron_proteins_MBL-fold"/>
    <property type="match status" value="1"/>
</dbReference>
<dbReference type="InterPro" id="IPR016440">
    <property type="entry name" value="Rubredoxin-O_OxRdtase"/>
</dbReference>
<dbReference type="Pfam" id="PF19583">
    <property type="entry name" value="ODP"/>
    <property type="match status" value="1"/>
</dbReference>
<feature type="domain" description="Flavodoxin-like" evidence="5">
    <location>
        <begin position="251"/>
        <end position="407"/>
    </location>
</feature>
<dbReference type="InterPro" id="IPR008254">
    <property type="entry name" value="Flavodoxin/NO_synth"/>
</dbReference>
<dbReference type="PANTHER" id="PTHR43717">
    <property type="entry name" value="ANAEROBIC NITRIC OXIDE REDUCTASE FLAVORUBREDOXIN"/>
    <property type="match status" value="1"/>
</dbReference>
<comment type="catalytic activity">
    <reaction evidence="4">
        <text>3',5'-cyclic UMP + H2O = UMP + H(+)</text>
        <dbReference type="Rhea" id="RHEA:70575"/>
        <dbReference type="ChEBI" id="CHEBI:15377"/>
        <dbReference type="ChEBI" id="CHEBI:15378"/>
        <dbReference type="ChEBI" id="CHEBI:57865"/>
        <dbReference type="ChEBI" id="CHEBI:184387"/>
    </reaction>
    <physiologicalReaction direction="left-to-right" evidence="4">
        <dbReference type="Rhea" id="RHEA:70576"/>
    </physiologicalReaction>
</comment>
<comment type="caution">
    <text evidence="6">The sequence shown here is derived from an EMBL/GenBank/DDBJ whole genome shotgun (WGS) entry which is preliminary data.</text>
</comment>
<dbReference type="SUPFAM" id="SSF56281">
    <property type="entry name" value="Metallo-hydrolase/oxidoreductase"/>
    <property type="match status" value="1"/>
</dbReference>
<dbReference type="InterPro" id="IPR001279">
    <property type="entry name" value="Metallo-B-lactamas"/>
</dbReference>
<dbReference type="SUPFAM" id="SSF52218">
    <property type="entry name" value="Flavoproteins"/>
    <property type="match status" value="1"/>
</dbReference>
<comment type="similarity">
    <text evidence="1">In the N-terminal section; belongs to the zinc metallo-hydrolase group 3 family.</text>
</comment>
<name>A0ABW3RXI8_9BACL</name>
<dbReference type="Gene3D" id="3.60.15.10">
    <property type="entry name" value="Ribonuclease Z/Hydroxyacylglutathione hydrolase-like"/>
    <property type="match status" value="1"/>
</dbReference>
<dbReference type="InterPro" id="IPR029039">
    <property type="entry name" value="Flavoprotein-like_sf"/>
</dbReference>
<evidence type="ECO:0000256" key="1">
    <source>
        <dbReference type="ARBA" id="ARBA00007121"/>
    </source>
</evidence>
<evidence type="ECO:0000313" key="7">
    <source>
        <dbReference type="Proteomes" id="UP001597262"/>
    </source>
</evidence>
<comment type="catalytic activity">
    <reaction evidence="2">
        <text>3',5'-cyclic CMP + H2O = CMP + H(+)</text>
        <dbReference type="Rhea" id="RHEA:72675"/>
        <dbReference type="ChEBI" id="CHEBI:15377"/>
        <dbReference type="ChEBI" id="CHEBI:15378"/>
        <dbReference type="ChEBI" id="CHEBI:58003"/>
        <dbReference type="ChEBI" id="CHEBI:60377"/>
    </reaction>
    <physiologicalReaction direction="left-to-right" evidence="2">
        <dbReference type="Rhea" id="RHEA:72676"/>
    </physiologicalReaction>
</comment>
<evidence type="ECO:0000256" key="3">
    <source>
        <dbReference type="ARBA" id="ARBA00034301"/>
    </source>
</evidence>
<dbReference type="PIRSF" id="PIRSF005243">
    <property type="entry name" value="ROO"/>
    <property type="match status" value="1"/>
</dbReference>
<evidence type="ECO:0000259" key="5">
    <source>
        <dbReference type="PROSITE" id="PS50902"/>
    </source>
</evidence>
<dbReference type="PROSITE" id="PS50902">
    <property type="entry name" value="FLAVODOXIN_LIKE"/>
    <property type="match status" value="1"/>
</dbReference>
<sequence length="411" mass="45913">MNTNIQIAKDIYWAGKIDDREVPFHRLVLAKGTTYNSYLLKTGKPTVIDTVDIEFGREFAELISSMIDPLDIAYIVINHTEPDHSGGLAALAAQATNATIVCTEIAVPELQEMYKLHGRNFLIVKDGDTLDIGGKTLLFKETPYLHTEETMITYCVEDKILFPCDIFSTHVAVKQLFDDEAGFDITEDFKGYYSAIIHPHRRYVRTLMDAVRDLDIQMIAPSHGFILREDVRKYIGLYDSMSRDTMQGKKAAIVYTTIKNNTKKMANLLRDALTENGIETEVWDADKSPAADILASIISADAVFVGSSTRYADMIGNLETILKELLTMNLEGKLAAAFGSYGWSGEAIEVIHDYLKQTNMTVQSTSDVIKSTGMTHVEFPIRVRFSPKDAEKAQKIKHAADFVSDLLLSSL</sequence>